<dbReference type="EMBL" id="KB206936">
    <property type="protein sequence ID" value="ELP86713.1"/>
    <property type="molecule type" value="Genomic_DNA"/>
</dbReference>
<evidence type="ECO:0000256" key="4">
    <source>
        <dbReference type="ARBA" id="ARBA00022801"/>
    </source>
</evidence>
<dbReference type="GO" id="GO:0008422">
    <property type="term" value="F:beta-glucosidase activity"/>
    <property type="evidence" value="ECO:0007669"/>
    <property type="project" value="UniProtKB-EC"/>
</dbReference>
<dbReference type="OMA" id="GNETGNC"/>
<dbReference type="InterPro" id="IPR013783">
    <property type="entry name" value="Ig-like_fold"/>
</dbReference>
<dbReference type="Pfam" id="PF14310">
    <property type="entry name" value="Fn3-like"/>
    <property type="match status" value="1"/>
</dbReference>
<keyword evidence="4 7" id="KW-0378">Hydrolase</keyword>
<dbReference type="Gene3D" id="3.40.50.1700">
    <property type="entry name" value="Glycoside hydrolase family 3 C-terminal domain"/>
    <property type="match status" value="1"/>
</dbReference>
<dbReference type="SMART" id="SM01217">
    <property type="entry name" value="Fn3_like"/>
    <property type="match status" value="1"/>
</dbReference>
<evidence type="ECO:0000256" key="2">
    <source>
        <dbReference type="ARBA" id="ARBA00005336"/>
    </source>
</evidence>
<evidence type="ECO:0000313" key="7">
    <source>
        <dbReference type="EMBL" id="ELP86713.1"/>
    </source>
</evidence>
<dbReference type="PRINTS" id="PR00133">
    <property type="entry name" value="GLHYDRLASE3"/>
</dbReference>
<dbReference type="Gene3D" id="2.60.40.10">
    <property type="entry name" value="Immunoglobulins"/>
    <property type="match status" value="1"/>
</dbReference>
<evidence type="ECO:0000259" key="6">
    <source>
        <dbReference type="SMART" id="SM01217"/>
    </source>
</evidence>
<accession>A0A0A1U233</accession>
<dbReference type="Pfam" id="PF00933">
    <property type="entry name" value="Glyco_hydro_3"/>
    <property type="match status" value="1"/>
</dbReference>
<sequence>MEPLPFSKKQRQVFGHYISIERDSPFPPTPEEFSTLVPGAAGIIFPTEHNKSVVLADGPAGLRIAPPGEGEKYTKFYSDIKFKENEFYSTAFPTGTAISSSFSKDLAYQIGRAIGKDCCQAKCGCLLAPALNIHRHPLGGRNYEYYSEDPRVAGEIAKHYVKGVQSTGTSACVKHFCCNNQETERMKIDVIISQRALREIYLENFRIAIEAKPFAAMTAYNKVNGKYCSQNKEVVMLLKEIGFDGLVMTDWFAGDSGVEVIKSGHNLIEPGTLKAYTEVDDALKSGDKELSLKIEESAIAIEKFCAKVNQHEPESLHIDPTEVARRAVSEGCVVLKNEKCLPIHNKVAVFGCCAFYPRVCGVGSGDVYYKSCTNIVDGLKQSGIDVTYSEEYFKHIEEQKKRPVKKFEIFELTEDYDERDVTETEVTQLSAASDSALIVIGRCTGEFRDRSKESFSLTPTEESLIQKVSSIYRAQSKKVLVVLNIGGVIETESWKDLVDGIVVCWVNGEQCGCGVADILTGRVNPSGRLPMTFVKDLKSVSGYSFPGTVEENGAQVIHLEDIYVGYRYYTTFNTKVSFPFGYGLSYTTFEYNNLHVEVNEQEKTVKGSVTVKNSGKVEGMEVVLLFISAPDGLLERPKRELRWFDKTKCLKSGEEQRMSFEMTFRDFAGYYEEDNTWICEKGKYLLSFNKDANTEIVNQEFEIKETAILEKTQVLCKPQVNFKRLSKTN</sequence>
<dbReference type="PANTHER" id="PTHR42715">
    <property type="entry name" value="BETA-GLUCOSIDASE"/>
    <property type="match status" value="1"/>
</dbReference>
<evidence type="ECO:0000256" key="3">
    <source>
        <dbReference type="ARBA" id="ARBA00012744"/>
    </source>
</evidence>
<dbReference type="KEGG" id="eiv:EIN_306290"/>
<dbReference type="InterPro" id="IPR050288">
    <property type="entry name" value="Cellulose_deg_GH3"/>
</dbReference>
<evidence type="ECO:0000256" key="1">
    <source>
        <dbReference type="ARBA" id="ARBA00000448"/>
    </source>
</evidence>
<evidence type="ECO:0000313" key="8">
    <source>
        <dbReference type="Proteomes" id="UP000014680"/>
    </source>
</evidence>
<keyword evidence="8" id="KW-1185">Reference proteome</keyword>
<dbReference type="InterPro" id="IPR001764">
    <property type="entry name" value="Glyco_hydro_3_N"/>
</dbReference>
<dbReference type="GO" id="GO:0005975">
    <property type="term" value="P:carbohydrate metabolic process"/>
    <property type="evidence" value="ECO:0007669"/>
    <property type="project" value="InterPro"/>
</dbReference>
<dbReference type="InterPro" id="IPR036881">
    <property type="entry name" value="Glyco_hydro_3_C_sf"/>
</dbReference>
<dbReference type="PANTHER" id="PTHR42715:SF10">
    <property type="entry name" value="BETA-GLUCOSIDASE"/>
    <property type="match status" value="1"/>
</dbReference>
<feature type="domain" description="Fibronectin type III-like" evidence="6">
    <location>
        <begin position="621"/>
        <end position="692"/>
    </location>
</feature>
<gene>
    <name evidence="7" type="ORF">EIN_306290</name>
</gene>
<dbReference type="OrthoDB" id="25959at2759"/>
<comment type="similarity">
    <text evidence="2">Belongs to the glycosyl hydrolase 3 family.</text>
</comment>
<dbReference type="SUPFAM" id="SSF52279">
    <property type="entry name" value="Beta-D-glucan exohydrolase, C-terminal domain"/>
    <property type="match status" value="1"/>
</dbReference>
<dbReference type="InterPro" id="IPR026891">
    <property type="entry name" value="Fn3-like"/>
</dbReference>
<dbReference type="InterPro" id="IPR002772">
    <property type="entry name" value="Glyco_hydro_3_C"/>
</dbReference>
<dbReference type="InterPro" id="IPR036962">
    <property type="entry name" value="Glyco_hydro_3_N_sf"/>
</dbReference>
<dbReference type="Proteomes" id="UP000014680">
    <property type="component" value="Unassembled WGS sequence"/>
</dbReference>
<proteinExistence type="inferred from homology"/>
<keyword evidence="5 7" id="KW-0326">Glycosidase</keyword>
<dbReference type="RefSeq" id="XP_004186059.1">
    <property type="nucleotide sequence ID" value="XM_004186011.1"/>
</dbReference>
<name>A0A0A1U233_ENTIV</name>
<dbReference type="EC" id="3.2.1.21" evidence="3"/>
<protein>
    <recommendedName>
        <fullName evidence="3">beta-glucosidase</fullName>
        <ecNumber evidence="3">3.2.1.21</ecNumber>
    </recommendedName>
</protein>
<comment type="catalytic activity">
    <reaction evidence="1">
        <text>Hydrolysis of terminal, non-reducing beta-D-glucosyl residues with release of beta-D-glucose.</text>
        <dbReference type="EC" id="3.2.1.21"/>
    </reaction>
</comment>
<organism evidence="7 8">
    <name type="scientific">Entamoeba invadens IP1</name>
    <dbReference type="NCBI Taxonomy" id="370355"/>
    <lineage>
        <taxon>Eukaryota</taxon>
        <taxon>Amoebozoa</taxon>
        <taxon>Evosea</taxon>
        <taxon>Archamoebae</taxon>
        <taxon>Mastigamoebida</taxon>
        <taxon>Entamoebidae</taxon>
        <taxon>Entamoeba</taxon>
    </lineage>
</organism>
<evidence type="ECO:0000256" key="5">
    <source>
        <dbReference type="ARBA" id="ARBA00023295"/>
    </source>
</evidence>
<dbReference type="InterPro" id="IPR017853">
    <property type="entry name" value="GH"/>
</dbReference>
<dbReference type="AlphaFoldDB" id="A0A0A1U233"/>
<dbReference type="Gene3D" id="3.20.20.300">
    <property type="entry name" value="Glycoside hydrolase, family 3, N-terminal domain"/>
    <property type="match status" value="1"/>
</dbReference>
<dbReference type="Pfam" id="PF01915">
    <property type="entry name" value="Glyco_hydro_3_C"/>
    <property type="match status" value="1"/>
</dbReference>
<reference evidence="7 8" key="1">
    <citation type="submission" date="2012-10" db="EMBL/GenBank/DDBJ databases">
        <authorList>
            <person name="Zafar N."/>
            <person name="Inman J."/>
            <person name="Hall N."/>
            <person name="Lorenzi H."/>
            <person name="Caler E."/>
        </authorList>
    </citation>
    <scope>NUCLEOTIDE SEQUENCE [LARGE SCALE GENOMIC DNA]</scope>
    <source>
        <strain evidence="7 8">IP1</strain>
    </source>
</reference>
<dbReference type="SUPFAM" id="SSF51445">
    <property type="entry name" value="(Trans)glycosidases"/>
    <property type="match status" value="1"/>
</dbReference>
<dbReference type="GeneID" id="14885696"/>
<dbReference type="VEuPathDB" id="AmoebaDB:EIN_306290"/>